<evidence type="ECO:0000256" key="2">
    <source>
        <dbReference type="ARBA" id="ARBA00010687"/>
    </source>
</evidence>
<dbReference type="Gene3D" id="3.20.20.80">
    <property type="entry name" value="Glycosidases"/>
    <property type="match status" value="1"/>
</dbReference>
<dbReference type="InterPro" id="IPR017853">
    <property type="entry name" value="GH"/>
</dbReference>
<dbReference type="GO" id="GO:0031218">
    <property type="term" value="F:arabinogalactan endo-1,4-beta-galactosidase activity"/>
    <property type="evidence" value="ECO:0007669"/>
    <property type="project" value="UniProtKB-EC"/>
</dbReference>
<dbReference type="Proteomes" id="UP000308199">
    <property type="component" value="Unassembled WGS sequence"/>
</dbReference>
<comment type="catalytic activity">
    <reaction evidence="1 6">
        <text>The enzyme specifically hydrolyzes (1-&gt;4)-beta-D-galactosidic linkages in type I arabinogalactans.</text>
        <dbReference type="EC" id="3.2.1.89"/>
    </reaction>
</comment>
<dbReference type="Pfam" id="PF07745">
    <property type="entry name" value="Glyco_hydro_53"/>
    <property type="match status" value="1"/>
</dbReference>
<dbReference type="SUPFAM" id="SSF51445">
    <property type="entry name" value="(Trans)glycosidases"/>
    <property type="match status" value="1"/>
</dbReference>
<keyword evidence="4 6" id="KW-0378">Hydrolase</keyword>
<comment type="similarity">
    <text evidence="2 6">Belongs to the glycosyl hydrolase 53 family.</text>
</comment>
<comment type="caution">
    <text evidence="7">The sequence shown here is derived from an EMBL/GenBank/DDBJ whole genome shotgun (WGS) entry which is preliminary data.</text>
</comment>
<feature type="signal peptide" evidence="6">
    <location>
        <begin position="1"/>
        <end position="19"/>
    </location>
</feature>
<evidence type="ECO:0000256" key="1">
    <source>
        <dbReference type="ARBA" id="ARBA00001695"/>
    </source>
</evidence>
<dbReference type="InterPro" id="IPR011683">
    <property type="entry name" value="Glyco_hydro_53"/>
</dbReference>
<evidence type="ECO:0000256" key="5">
    <source>
        <dbReference type="ARBA" id="ARBA00023295"/>
    </source>
</evidence>
<keyword evidence="8" id="KW-1185">Reference proteome</keyword>
<reference evidence="7 8" key="1">
    <citation type="submission" date="2019-02" db="EMBL/GenBank/DDBJ databases">
        <title>Genome sequencing of the rare red list fungi Phellinidium pouzarii.</title>
        <authorList>
            <person name="Buettner E."/>
            <person name="Kellner H."/>
        </authorList>
    </citation>
    <scope>NUCLEOTIDE SEQUENCE [LARGE SCALE GENOMIC DNA]</scope>
    <source>
        <strain evidence="7 8">DSM 108285</strain>
    </source>
</reference>
<dbReference type="OrthoDB" id="110914at2759"/>
<protein>
    <recommendedName>
        <fullName evidence="3 6">Arabinogalactan endo-beta-1,4-galactanase</fullName>
        <ecNumber evidence="3 6">3.2.1.89</ecNumber>
    </recommendedName>
</protein>
<dbReference type="EMBL" id="SGPK01000141">
    <property type="protein sequence ID" value="THH07478.1"/>
    <property type="molecule type" value="Genomic_DNA"/>
</dbReference>
<sequence>MGFLHLLYATFAFINGSLAHSLNGADISSLPLLESQGISYSDGGITKPFEIILAEHGFNLARIRIWTAGPYTQSYALALAKRAQTAGMKILVDLHYSDTWADPGHQAIPAYWPTDLSGLNTQIYTYTRDLASAFSSQGTPIDYIQVGNEINDGLLWPIGQISVNGFQGASELLHSAISAVRKASPATKTVVHIANGWDASDVNFFFSGIFIPGALSENDVDIFGFSFYPFYGTGATLSALSSSLKGVISTYDKDILVAETDWPFSCSSSVALSEPSIPLSAAGQQTWVRDIEDVLAGLSNGHGLGIVYWEPGWIGNAALGSSCSDALLVNSSGSTRSSINLF</sequence>
<dbReference type="GO" id="GO:0015926">
    <property type="term" value="F:glucosidase activity"/>
    <property type="evidence" value="ECO:0007669"/>
    <property type="project" value="InterPro"/>
</dbReference>
<evidence type="ECO:0000313" key="8">
    <source>
        <dbReference type="Proteomes" id="UP000308199"/>
    </source>
</evidence>
<gene>
    <name evidence="7" type="ORF">EW145_g3352</name>
</gene>
<dbReference type="PANTHER" id="PTHR34983">
    <property type="entry name" value="ARABINOGALACTAN ENDO-BETA-1,4-GALACTANASE A"/>
    <property type="match status" value="1"/>
</dbReference>
<evidence type="ECO:0000313" key="7">
    <source>
        <dbReference type="EMBL" id="THH07478.1"/>
    </source>
</evidence>
<evidence type="ECO:0000256" key="6">
    <source>
        <dbReference type="RuleBase" id="RU361192"/>
    </source>
</evidence>
<dbReference type="PANTHER" id="PTHR34983:SF1">
    <property type="entry name" value="ARABINOGALACTAN ENDO-BETA-1,4-GALACTANASE A"/>
    <property type="match status" value="1"/>
</dbReference>
<dbReference type="GO" id="GO:0045490">
    <property type="term" value="P:pectin catabolic process"/>
    <property type="evidence" value="ECO:0007669"/>
    <property type="project" value="TreeGrafter"/>
</dbReference>
<organism evidence="7 8">
    <name type="scientific">Phellinidium pouzarii</name>
    <dbReference type="NCBI Taxonomy" id="167371"/>
    <lineage>
        <taxon>Eukaryota</taxon>
        <taxon>Fungi</taxon>
        <taxon>Dikarya</taxon>
        <taxon>Basidiomycota</taxon>
        <taxon>Agaricomycotina</taxon>
        <taxon>Agaricomycetes</taxon>
        <taxon>Hymenochaetales</taxon>
        <taxon>Hymenochaetaceae</taxon>
        <taxon>Phellinidium</taxon>
    </lineage>
</organism>
<accession>A0A4S4L9C2</accession>
<proteinExistence type="inferred from homology"/>
<keyword evidence="6" id="KW-0732">Signal</keyword>
<dbReference type="EC" id="3.2.1.89" evidence="3 6"/>
<keyword evidence="5 6" id="KW-0326">Glycosidase</keyword>
<feature type="chain" id="PRO_5020980019" description="Arabinogalactan endo-beta-1,4-galactanase" evidence="6">
    <location>
        <begin position="20"/>
        <end position="342"/>
    </location>
</feature>
<evidence type="ECO:0000256" key="4">
    <source>
        <dbReference type="ARBA" id="ARBA00022801"/>
    </source>
</evidence>
<dbReference type="AlphaFoldDB" id="A0A4S4L9C2"/>
<name>A0A4S4L9C2_9AGAM</name>
<evidence type="ECO:0000256" key="3">
    <source>
        <dbReference type="ARBA" id="ARBA00012556"/>
    </source>
</evidence>